<keyword evidence="5 8" id="KW-0472">Membrane</keyword>
<dbReference type="EMBL" id="CATQJA010002655">
    <property type="protein sequence ID" value="CAJ0578982.1"/>
    <property type="molecule type" value="Genomic_DNA"/>
</dbReference>
<organism evidence="9 10">
    <name type="scientific">Mesorhabditis spiculigera</name>
    <dbReference type="NCBI Taxonomy" id="96644"/>
    <lineage>
        <taxon>Eukaryota</taxon>
        <taxon>Metazoa</taxon>
        <taxon>Ecdysozoa</taxon>
        <taxon>Nematoda</taxon>
        <taxon>Chromadorea</taxon>
        <taxon>Rhabditida</taxon>
        <taxon>Rhabditina</taxon>
        <taxon>Rhabditomorpha</taxon>
        <taxon>Rhabditoidea</taxon>
        <taxon>Rhabditidae</taxon>
        <taxon>Mesorhabditinae</taxon>
        <taxon>Mesorhabditis</taxon>
    </lineage>
</organism>
<protein>
    <recommendedName>
        <fullName evidence="11">DUOXA-like protein C06E1.3</fullName>
    </recommendedName>
</protein>
<proteinExistence type="inferred from homology"/>
<dbReference type="Proteomes" id="UP001177023">
    <property type="component" value="Unassembled WGS sequence"/>
</dbReference>
<keyword evidence="6" id="KW-0325">Glycoprotein</keyword>
<feature type="non-terminal residue" evidence="9">
    <location>
        <position position="411"/>
    </location>
</feature>
<keyword evidence="4 8" id="KW-1133">Transmembrane helix</keyword>
<evidence type="ECO:0000256" key="2">
    <source>
        <dbReference type="ARBA" id="ARBA00009816"/>
    </source>
</evidence>
<reference evidence="9" key="1">
    <citation type="submission" date="2023-06" db="EMBL/GenBank/DDBJ databases">
        <authorList>
            <person name="Delattre M."/>
        </authorList>
    </citation>
    <scope>NUCLEOTIDE SEQUENCE</scope>
    <source>
        <strain evidence="9">AF72</strain>
    </source>
</reference>
<dbReference type="GO" id="GO:0015031">
    <property type="term" value="P:protein transport"/>
    <property type="evidence" value="ECO:0007669"/>
    <property type="project" value="InterPro"/>
</dbReference>
<dbReference type="PANTHER" id="PTHR31158">
    <property type="entry name" value="DUAL OXIDASE 2"/>
    <property type="match status" value="1"/>
</dbReference>
<evidence type="ECO:0000256" key="6">
    <source>
        <dbReference type="ARBA" id="ARBA00023180"/>
    </source>
</evidence>
<dbReference type="PANTHER" id="PTHR31158:SF1">
    <property type="entry name" value="DOXA1 FACTOR-RELATED"/>
    <property type="match status" value="1"/>
</dbReference>
<keyword evidence="3 8" id="KW-0812">Transmembrane</keyword>
<evidence type="ECO:0000256" key="5">
    <source>
        <dbReference type="ARBA" id="ARBA00023136"/>
    </source>
</evidence>
<comment type="caution">
    <text evidence="9">The sequence shown here is derived from an EMBL/GenBank/DDBJ whole genome shotgun (WGS) entry which is preliminary data.</text>
</comment>
<accession>A0AA36D354</accession>
<evidence type="ECO:0000256" key="7">
    <source>
        <dbReference type="SAM" id="MobiDB-lite"/>
    </source>
</evidence>
<evidence type="ECO:0000313" key="10">
    <source>
        <dbReference type="Proteomes" id="UP001177023"/>
    </source>
</evidence>
<sequence length="411" mass="45362">MFGGWFPHTSEPSDFSNSEPPCNINGILLASIFVVPYIAFLIVLPGVRGKRTITLLTYTVSMFVGGALIASIVNPGWAVGQARIVSQFRAHTREKMVSRLGVNVGLSHLNITLRHERQYHEKAAFFNGLVNEDIHDTVPNFTKLYFNEKFDISGVSSMAEALRNAYFHGLPYPMLSVLEYFSLNQDSFDWGRHYRVAGHYTYAAMCLATACWALSIVFLLFLPHCYGCAQLACGMSSIGGIIIYVVISPAELVIAFVGEDGNRTVMDMKFGWCFYLIISQAILSIAFGLSLMLLQHFKLYSLSTSLDAHLDETVGPSKRRKSPDGKPGEDLANSLEVMRRAKMSTAVEVCSTSQHSKQSSGIHSRSSYSTDTASIHSSGSFGSVKSLSPPARNLTLRSRKADEIQIEVEKL</sequence>
<comment type="subcellular location">
    <subcellularLocation>
        <location evidence="1">Membrane</location>
        <topology evidence="1">Multi-pass membrane protein</topology>
    </subcellularLocation>
</comment>
<dbReference type="InterPro" id="IPR018469">
    <property type="entry name" value="Dual_oxidase_maturation_fac"/>
</dbReference>
<evidence type="ECO:0000256" key="8">
    <source>
        <dbReference type="SAM" id="Phobius"/>
    </source>
</evidence>
<dbReference type="Pfam" id="PF10204">
    <property type="entry name" value="DuoxA"/>
    <property type="match status" value="1"/>
</dbReference>
<dbReference type="GO" id="GO:0005789">
    <property type="term" value="C:endoplasmic reticulum membrane"/>
    <property type="evidence" value="ECO:0007669"/>
    <property type="project" value="InterPro"/>
</dbReference>
<feature type="compositionally biased region" description="Polar residues" evidence="7">
    <location>
        <begin position="350"/>
        <end position="373"/>
    </location>
</feature>
<evidence type="ECO:0000256" key="1">
    <source>
        <dbReference type="ARBA" id="ARBA00004141"/>
    </source>
</evidence>
<keyword evidence="10" id="KW-1185">Reference proteome</keyword>
<feature type="transmembrane region" description="Helical" evidence="8">
    <location>
        <begin position="200"/>
        <end position="222"/>
    </location>
</feature>
<feature type="transmembrane region" description="Helical" evidence="8">
    <location>
        <begin position="269"/>
        <end position="294"/>
    </location>
</feature>
<feature type="compositionally biased region" description="Low complexity" evidence="7">
    <location>
        <begin position="374"/>
        <end position="388"/>
    </location>
</feature>
<feature type="transmembrane region" description="Helical" evidence="8">
    <location>
        <begin position="234"/>
        <end position="257"/>
    </location>
</feature>
<evidence type="ECO:0008006" key="11">
    <source>
        <dbReference type="Google" id="ProtNLM"/>
    </source>
</evidence>
<evidence type="ECO:0000256" key="3">
    <source>
        <dbReference type="ARBA" id="ARBA00022692"/>
    </source>
</evidence>
<evidence type="ECO:0000256" key="4">
    <source>
        <dbReference type="ARBA" id="ARBA00022989"/>
    </source>
</evidence>
<feature type="region of interest" description="Disordered" evidence="7">
    <location>
        <begin position="349"/>
        <end position="390"/>
    </location>
</feature>
<feature type="transmembrane region" description="Helical" evidence="8">
    <location>
        <begin position="24"/>
        <end position="43"/>
    </location>
</feature>
<name>A0AA36D354_9BILA</name>
<feature type="transmembrane region" description="Helical" evidence="8">
    <location>
        <begin position="55"/>
        <end position="73"/>
    </location>
</feature>
<dbReference type="AlphaFoldDB" id="A0AA36D354"/>
<gene>
    <name evidence="9" type="ORF">MSPICULIGERA_LOCUS17219</name>
</gene>
<evidence type="ECO:0000313" key="9">
    <source>
        <dbReference type="EMBL" id="CAJ0578982.1"/>
    </source>
</evidence>
<comment type="similarity">
    <text evidence="2">Belongs to the DUOXA family.</text>
</comment>